<evidence type="ECO:0000259" key="6">
    <source>
        <dbReference type="Pfam" id="PF01609"/>
    </source>
</evidence>
<dbReference type="AlphaFoldDB" id="H6SLZ7"/>
<proteinExistence type="inferred from homology"/>
<evidence type="ECO:0000256" key="4">
    <source>
        <dbReference type="ARBA" id="ARBA00023125"/>
    </source>
</evidence>
<dbReference type="Pfam" id="PF05598">
    <property type="entry name" value="DUF772"/>
    <property type="match status" value="1"/>
</dbReference>
<dbReference type="PANTHER" id="PTHR35604">
    <property type="entry name" value="TRANSPOSASE INSH FOR INSERTION SEQUENCE ELEMENT IS5A-RELATED"/>
    <property type="match status" value="1"/>
</dbReference>
<evidence type="ECO:0000256" key="2">
    <source>
        <dbReference type="ARBA" id="ARBA00010075"/>
    </source>
</evidence>
<evidence type="ECO:0000256" key="1">
    <source>
        <dbReference type="ARBA" id="ARBA00003544"/>
    </source>
</evidence>
<gene>
    <name evidence="8" type="ORF">RSPPHO_02386</name>
</gene>
<feature type="domain" description="Transposase IS4-like" evidence="6">
    <location>
        <begin position="144"/>
        <end position="351"/>
    </location>
</feature>
<dbReference type="InterPro" id="IPR047959">
    <property type="entry name" value="Transpos_IS5"/>
</dbReference>
<dbReference type="Proteomes" id="UP000033220">
    <property type="component" value="Chromosome DSM 122"/>
</dbReference>
<comment type="function">
    <text evidence="1">Involved in the transposition of the insertion sequence IS5.</text>
</comment>
<dbReference type="GO" id="GO:0004803">
    <property type="term" value="F:transposase activity"/>
    <property type="evidence" value="ECO:0007669"/>
    <property type="project" value="InterPro"/>
</dbReference>
<dbReference type="GO" id="GO:0003677">
    <property type="term" value="F:DNA binding"/>
    <property type="evidence" value="ECO:0007669"/>
    <property type="project" value="UniProtKB-KW"/>
</dbReference>
<dbReference type="eggNOG" id="COG3039">
    <property type="taxonomic scope" value="Bacteria"/>
</dbReference>
<dbReference type="EMBL" id="HE663493">
    <property type="protein sequence ID" value="CCG09012.1"/>
    <property type="molecule type" value="Genomic_DNA"/>
</dbReference>
<dbReference type="KEGG" id="rpm:RSPPHO_02386"/>
<dbReference type="NCBIfam" id="NF033581">
    <property type="entry name" value="transpos_IS5_4"/>
    <property type="match status" value="1"/>
</dbReference>
<comment type="similarity">
    <text evidence="2">Belongs to the transposase 11 family.</text>
</comment>
<dbReference type="PATRIC" id="fig|1150469.3.peg.2698"/>
<dbReference type="Pfam" id="PF01609">
    <property type="entry name" value="DDE_Tnp_1"/>
    <property type="match status" value="1"/>
</dbReference>
<feature type="domain" description="Transposase InsH N-terminal" evidence="7">
    <location>
        <begin position="19"/>
        <end position="117"/>
    </location>
</feature>
<sequence>MGAAMAVQIGFWDVERRLAELSAEGDPLETLSKTVDFELFRPVLERAVRRRSAPSKGGRPGFDAVLKFNMLVLQSLHGLALGRTTYLVRDRLSWMRFCGLGPGDAVPDANTLWDFREALITAGAFDDLFQRLDRAISEAGYLPMSGQIVDATLVSAPRQRNTEAEKQAIKEGKVPEDWRDKPAKLRQKDCDARWTVKFSKGKVREDGTPQGDIAIPHFGYKNHVSIDRKHGIIRRALVTDAAAADGARLREGLIDPANTASDVWADSAYRSEANEAFLAEAGKVSRIHRKKPKGKPMPRATARANTVKSRIRSRVEHVFAEMKGRMGLVIRTIGLARARAAITLANMAYNMKRWSWLDRQAELA</sequence>
<keyword evidence="4" id="KW-0238">DNA-binding</keyword>
<reference evidence="8 9" key="1">
    <citation type="submission" date="2012-02" db="EMBL/GenBank/DDBJ databases">
        <title>Shotgun genome sequence of Phaeospirillum photometricum DSM 122.</title>
        <authorList>
            <person name="Duquesne K."/>
            <person name="Sturgis J."/>
        </authorList>
    </citation>
    <scope>NUCLEOTIDE SEQUENCE [LARGE SCALE GENOMIC DNA]</scope>
    <source>
        <strain evidence="9">DSM122</strain>
    </source>
</reference>
<dbReference type="InterPro" id="IPR002559">
    <property type="entry name" value="Transposase_11"/>
</dbReference>
<name>H6SLZ7_PARPM</name>
<dbReference type="GO" id="GO:0006313">
    <property type="term" value="P:DNA transposition"/>
    <property type="evidence" value="ECO:0007669"/>
    <property type="project" value="InterPro"/>
</dbReference>
<protein>
    <submittedName>
        <fullName evidence="8">Transposase, IS4</fullName>
    </submittedName>
</protein>
<evidence type="ECO:0000259" key="7">
    <source>
        <dbReference type="Pfam" id="PF05598"/>
    </source>
</evidence>
<accession>H6SLZ7</accession>
<keyword evidence="9" id="KW-1185">Reference proteome</keyword>
<dbReference type="PANTHER" id="PTHR35604:SF2">
    <property type="entry name" value="TRANSPOSASE INSH FOR INSERTION SEQUENCE ELEMENT IS5A-RELATED"/>
    <property type="match status" value="1"/>
</dbReference>
<dbReference type="InterPro" id="IPR008490">
    <property type="entry name" value="Transposase_InsH_N"/>
</dbReference>
<keyword evidence="3" id="KW-0815">Transposition</keyword>
<keyword evidence="5" id="KW-0233">DNA recombination</keyword>
<evidence type="ECO:0000256" key="3">
    <source>
        <dbReference type="ARBA" id="ARBA00022578"/>
    </source>
</evidence>
<evidence type="ECO:0000256" key="5">
    <source>
        <dbReference type="ARBA" id="ARBA00023172"/>
    </source>
</evidence>
<evidence type="ECO:0000313" key="9">
    <source>
        <dbReference type="Proteomes" id="UP000033220"/>
    </source>
</evidence>
<evidence type="ECO:0000313" key="8">
    <source>
        <dbReference type="EMBL" id="CCG09012.1"/>
    </source>
</evidence>
<organism evidence="8 9">
    <name type="scientific">Pararhodospirillum photometricum DSM 122</name>
    <dbReference type="NCBI Taxonomy" id="1150469"/>
    <lineage>
        <taxon>Bacteria</taxon>
        <taxon>Pseudomonadati</taxon>
        <taxon>Pseudomonadota</taxon>
        <taxon>Alphaproteobacteria</taxon>
        <taxon>Rhodospirillales</taxon>
        <taxon>Rhodospirillaceae</taxon>
        <taxon>Pararhodospirillum</taxon>
    </lineage>
</organism>
<dbReference type="HOGENOM" id="CLU_049873_1_1_5"/>